<name>A0A7V8JK47_STEMA</name>
<keyword evidence="2" id="KW-1133">Transmembrane helix</keyword>
<accession>A0A7V8JK47</accession>
<dbReference type="Proteomes" id="UP000487117">
    <property type="component" value="Unassembled WGS sequence"/>
</dbReference>
<keyword evidence="1" id="KW-0143">Chaperone</keyword>
<proteinExistence type="predicted"/>
<evidence type="ECO:0000313" key="4">
    <source>
        <dbReference type="Proteomes" id="UP000487117"/>
    </source>
</evidence>
<evidence type="ECO:0000313" key="3">
    <source>
        <dbReference type="EMBL" id="KAF1012935.1"/>
    </source>
</evidence>
<gene>
    <name evidence="3" type="ORF">GAK31_03762</name>
</gene>
<evidence type="ECO:0000256" key="1">
    <source>
        <dbReference type="ARBA" id="ARBA00023186"/>
    </source>
</evidence>
<feature type="transmembrane region" description="Helical" evidence="2">
    <location>
        <begin position="491"/>
        <end position="512"/>
    </location>
</feature>
<reference evidence="4" key="1">
    <citation type="journal article" date="2020" name="MBio">
        <title>Horizontal gene transfer to a defensive symbiont with a reduced genome amongst a multipartite beetle microbiome.</title>
        <authorList>
            <person name="Waterworth S.C."/>
            <person name="Florez L.V."/>
            <person name="Rees E.R."/>
            <person name="Hertweck C."/>
            <person name="Kaltenpoth M."/>
            <person name="Kwan J.C."/>
        </authorList>
    </citation>
    <scope>NUCLEOTIDE SEQUENCE [LARGE SCALE GENOMIC DNA]</scope>
</reference>
<comment type="caution">
    <text evidence="3">The sequence shown here is derived from an EMBL/GenBank/DDBJ whole genome shotgun (WGS) entry which is preliminary data.</text>
</comment>
<feature type="transmembrane region" description="Helical" evidence="2">
    <location>
        <begin position="424"/>
        <end position="444"/>
    </location>
</feature>
<evidence type="ECO:0008006" key="5">
    <source>
        <dbReference type="Google" id="ProtNLM"/>
    </source>
</evidence>
<keyword evidence="2" id="KW-0812">Transmembrane</keyword>
<dbReference type="SUPFAM" id="SSF46565">
    <property type="entry name" value="Chaperone J-domain"/>
    <property type="match status" value="1"/>
</dbReference>
<keyword evidence="2" id="KW-0472">Membrane</keyword>
<feature type="transmembrane region" description="Helical" evidence="2">
    <location>
        <begin position="384"/>
        <end position="404"/>
    </location>
</feature>
<dbReference type="EMBL" id="WNDS01000006">
    <property type="protein sequence ID" value="KAF1012935.1"/>
    <property type="molecule type" value="Genomic_DNA"/>
</dbReference>
<dbReference type="AlphaFoldDB" id="A0A7V8JK47"/>
<protein>
    <recommendedName>
        <fullName evidence="5">Molecular chaperone DnaJ</fullName>
    </recommendedName>
</protein>
<feature type="transmembrane region" description="Helical" evidence="2">
    <location>
        <begin position="353"/>
        <end position="372"/>
    </location>
</feature>
<dbReference type="Gene3D" id="1.10.287.110">
    <property type="entry name" value="DnaJ domain"/>
    <property type="match status" value="1"/>
</dbReference>
<sequence>MSWGLDVLELDEDADERSIKRAYAKRLRVTRPDDDPVAFQQLHEAYQAALAWAQQRAQWQCGEEDAADDNARAFMPPGEMHAVQPAAWMQPEARQAAAVLDHPRAEDGWSHGHDPVHTVVGLTTPLAALEDDPSALPATVGRDAARAEPALRSMEQTVATVLARLADAAGAQGDETAATALEAWLQAQPELWSLHDKPRIGTLLLYSLREQPLPLHRSAFERLASYFGWDDVASGIDAIDLQRIAHRGEQAWLLSAAGQKSLGWHVSRLDGAVERASIPGVVDRLSRPRSRWRNVLAALPWSRPNATVLVLVALGYWPERELPPGLSAPQVAFWSRFGDPKDPLRFRVGSLRAWLAGLLCGAFCLMGVVNSWPLSPTGGGMPGITVAALTLAIGTLLFPLGWYLLSGFPGVASWQINPALAGTWRQNASLPLLVLPSAGLLLWFGHESFPLMLGMLLGRALVFALCMAALLEYGSQRQRLGLASAGVLERFATLPGMILPWLGLAVVLGYWARTLMLRRRAPR</sequence>
<dbReference type="InterPro" id="IPR036869">
    <property type="entry name" value="J_dom_sf"/>
</dbReference>
<dbReference type="InterPro" id="IPR001623">
    <property type="entry name" value="DnaJ_domain"/>
</dbReference>
<evidence type="ECO:0000256" key="2">
    <source>
        <dbReference type="SAM" id="Phobius"/>
    </source>
</evidence>
<feature type="transmembrane region" description="Helical" evidence="2">
    <location>
        <begin position="451"/>
        <end position="471"/>
    </location>
</feature>
<dbReference type="CDD" id="cd06257">
    <property type="entry name" value="DnaJ"/>
    <property type="match status" value="1"/>
</dbReference>
<organism evidence="3 4">
    <name type="scientific">Stenotrophomonas maltophilia</name>
    <name type="common">Pseudomonas maltophilia</name>
    <name type="synonym">Xanthomonas maltophilia</name>
    <dbReference type="NCBI Taxonomy" id="40324"/>
    <lineage>
        <taxon>Bacteria</taxon>
        <taxon>Pseudomonadati</taxon>
        <taxon>Pseudomonadota</taxon>
        <taxon>Gammaproteobacteria</taxon>
        <taxon>Lysobacterales</taxon>
        <taxon>Lysobacteraceae</taxon>
        <taxon>Stenotrophomonas</taxon>
        <taxon>Stenotrophomonas maltophilia group</taxon>
    </lineage>
</organism>